<dbReference type="Gene3D" id="3.40.50.2300">
    <property type="match status" value="2"/>
</dbReference>
<dbReference type="InterPro" id="IPR028082">
    <property type="entry name" value="Peripla_BP_I"/>
</dbReference>
<proteinExistence type="inferred from homology"/>
<evidence type="ECO:0000313" key="9">
    <source>
        <dbReference type="Proteomes" id="UP001071230"/>
    </source>
</evidence>
<dbReference type="EMBL" id="CDGJ01000052">
    <property type="protein sequence ID" value="CEJ07372.1"/>
    <property type="molecule type" value="Genomic_DNA"/>
</dbReference>
<evidence type="ECO:0000256" key="3">
    <source>
        <dbReference type="ARBA" id="ARBA00022729"/>
    </source>
</evidence>
<dbReference type="PANTHER" id="PTHR30483:SF6">
    <property type="entry name" value="PERIPLASMIC BINDING PROTEIN OF ABC TRANSPORTER FOR NATURAL AMINO ACIDS"/>
    <property type="match status" value="1"/>
</dbReference>
<evidence type="ECO:0000256" key="4">
    <source>
        <dbReference type="ARBA" id="ARBA00022970"/>
    </source>
</evidence>
<evidence type="ECO:0000256" key="1">
    <source>
        <dbReference type="ARBA" id="ARBA00010062"/>
    </source>
</evidence>
<keyword evidence="3 5" id="KW-0732">Signal</keyword>
<evidence type="ECO:0000313" key="8">
    <source>
        <dbReference type="EMBL" id="CEJ07372.1"/>
    </source>
</evidence>
<evidence type="ECO:0000256" key="5">
    <source>
        <dbReference type="SAM" id="SignalP"/>
    </source>
</evidence>
<sequence length="390" mass="40542">MKKIFAFLTVGILCLSLAGGCGTTGAAAGNGGGGTIKVGGDLELTGGQAMFGQEAQNGIKMAFDQINAKGGVLGGKKLALDVADNKSDPGEATTAATKLVGDNVVAVIGPMTSSLVAAATPVVTDSKVPLITPSGTNAKLTMAAGGKVQPYIFRPCFIDPFQGQVGAKFALGTLHAKTAAVIVDQKSDYAKGLADTFISNFTAGGGKIVDQEKYASGDKDFTSILTRIKGTNPDLIWLPGYYNDDGLIVKQARDLGMKMPFAGGDGWDDPSLFTIGTPAALNDTYYVDHVANDSPDMVQFVKDYKEKYGHEPNAMSALSYDAANMIINAIQTANSGDPAKITAELDKLTGFKGVTGEITIDPNTHNPQKKAVIKENKNGKGIYLTSVSPS</sequence>
<dbReference type="EMBL" id="LR746496">
    <property type="protein sequence ID" value="CAA7599806.1"/>
    <property type="molecule type" value="Genomic_DNA"/>
</dbReference>
<dbReference type="SUPFAM" id="SSF53822">
    <property type="entry name" value="Periplasmic binding protein-like I"/>
    <property type="match status" value="1"/>
</dbReference>
<dbReference type="GO" id="GO:0006865">
    <property type="term" value="P:amino acid transport"/>
    <property type="evidence" value="ECO:0007669"/>
    <property type="project" value="UniProtKB-KW"/>
</dbReference>
<feature type="signal peptide" evidence="5">
    <location>
        <begin position="1"/>
        <end position="26"/>
    </location>
</feature>
<dbReference type="Pfam" id="PF13458">
    <property type="entry name" value="Peripla_BP_6"/>
    <property type="match status" value="1"/>
</dbReference>
<organism evidence="7">
    <name type="scientific">Acididesulfobacillus acetoxydans</name>
    <dbReference type="NCBI Taxonomy" id="1561005"/>
    <lineage>
        <taxon>Bacteria</taxon>
        <taxon>Bacillati</taxon>
        <taxon>Bacillota</taxon>
        <taxon>Clostridia</taxon>
        <taxon>Eubacteriales</taxon>
        <taxon>Peptococcaceae</taxon>
        <taxon>Acididesulfobacillus</taxon>
    </lineage>
</organism>
<accession>A0A8S0XAH4</accession>
<dbReference type="CDD" id="cd06347">
    <property type="entry name" value="PBP1_ABC_LivK_ligand_binding-like"/>
    <property type="match status" value="1"/>
</dbReference>
<dbReference type="KEGG" id="aacx:DEACI_0435"/>
<reference evidence="8" key="1">
    <citation type="submission" date="2014-11" db="EMBL/GenBank/DDBJ databases">
        <authorList>
            <person name="Hornung B.V."/>
        </authorList>
    </citation>
    <scope>NUCLEOTIDE SEQUENCE</scope>
    <source>
        <strain evidence="8">INE</strain>
    </source>
</reference>
<dbReference type="PRINTS" id="PR00337">
    <property type="entry name" value="LEUILEVALBP"/>
</dbReference>
<dbReference type="AlphaFoldDB" id="A0A8S0XAH4"/>
<evidence type="ECO:0000256" key="2">
    <source>
        <dbReference type="ARBA" id="ARBA00022448"/>
    </source>
</evidence>
<gene>
    <name evidence="7" type="ORF">DEACI_0435</name>
    <name evidence="8" type="ORF">DEACI_1835</name>
</gene>
<dbReference type="InterPro" id="IPR028081">
    <property type="entry name" value="Leu-bd"/>
</dbReference>
<keyword evidence="4" id="KW-0029">Amino-acid transport</keyword>
<dbReference type="InterPro" id="IPR051010">
    <property type="entry name" value="BCAA_transport"/>
</dbReference>
<dbReference type="PANTHER" id="PTHR30483">
    <property type="entry name" value="LEUCINE-SPECIFIC-BINDING PROTEIN"/>
    <property type="match status" value="1"/>
</dbReference>
<reference evidence="7" key="2">
    <citation type="submission" date="2020-01" db="EMBL/GenBank/DDBJ databases">
        <authorList>
            <person name="Hornung B."/>
        </authorList>
    </citation>
    <scope>NUCLEOTIDE SEQUENCE</scope>
    <source>
        <strain evidence="7">PacBioINE</strain>
    </source>
</reference>
<keyword evidence="9" id="KW-1185">Reference proteome</keyword>
<feature type="chain" id="PRO_5035819895" evidence="5">
    <location>
        <begin position="27"/>
        <end position="390"/>
    </location>
</feature>
<keyword evidence="2" id="KW-0813">Transport</keyword>
<dbReference type="RefSeq" id="WP_240983568.1">
    <property type="nucleotide sequence ID" value="NZ_CDGJ01000052.1"/>
</dbReference>
<comment type="similarity">
    <text evidence="1">Belongs to the leucine-binding protein family.</text>
</comment>
<dbReference type="InterPro" id="IPR000709">
    <property type="entry name" value="Leu_Ile_Val-bd"/>
</dbReference>
<protein>
    <submittedName>
        <fullName evidence="8">Extracellular ligand-binding receptor</fullName>
    </submittedName>
    <submittedName>
        <fullName evidence="7">Leu/Ile/Val-binding protein family signature</fullName>
    </submittedName>
</protein>
<evidence type="ECO:0000313" key="7">
    <source>
        <dbReference type="EMBL" id="CAA7599806.1"/>
    </source>
</evidence>
<evidence type="ECO:0000259" key="6">
    <source>
        <dbReference type="Pfam" id="PF13458"/>
    </source>
</evidence>
<dbReference type="Proteomes" id="UP001071230">
    <property type="component" value="Unassembled WGS sequence"/>
</dbReference>
<dbReference type="PROSITE" id="PS51257">
    <property type="entry name" value="PROKAR_LIPOPROTEIN"/>
    <property type="match status" value="1"/>
</dbReference>
<keyword evidence="8" id="KW-0675">Receptor</keyword>
<dbReference type="Proteomes" id="UP000836597">
    <property type="component" value="Chromosome"/>
</dbReference>
<feature type="domain" description="Leucine-binding protein" evidence="6">
    <location>
        <begin position="35"/>
        <end position="373"/>
    </location>
</feature>
<name>A0A8S0XAH4_9FIRM</name>